<feature type="transmembrane region" description="Helical" evidence="1">
    <location>
        <begin position="6"/>
        <end position="22"/>
    </location>
</feature>
<dbReference type="RefSeq" id="WP_251512548.1">
    <property type="nucleotide sequence ID" value="NZ_JAMBON010000006.1"/>
</dbReference>
<dbReference type="PIRSF" id="PIRSF002599">
    <property type="entry name" value="Cold_shock_A"/>
    <property type="match status" value="1"/>
</dbReference>
<evidence type="ECO:0000313" key="2">
    <source>
        <dbReference type="EMBL" id="MFD1608147.1"/>
    </source>
</evidence>
<feature type="transmembrane region" description="Helical" evidence="1">
    <location>
        <begin position="67"/>
        <end position="86"/>
    </location>
</feature>
<comment type="caution">
    <text evidence="2">The sequence shown here is derived from an EMBL/GenBank/DDBJ whole genome shotgun (WGS) entry which is preliminary data.</text>
</comment>
<accession>A0ABW4HSY1</accession>
<keyword evidence="3" id="KW-1185">Reference proteome</keyword>
<keyword evidence="1" id="KW-0812">Transmembrane</keyword>
<dbReference type="InterPro" id="IPR010718">
    <property type="entry name" value="DUF1294"/>
</dbReference>
<gene>
    <name evidence="2" type="ORF">ACFSBH_10815</name>
</gene>
<organism evidence="2 3">
    <name type="scientific">Oceanobacillus luteolus</name>
    <dbReference type="NCBI Taxonomy" id="1274358"/>
    <lineage>
        <taxon>Bacteria</taxon>
        <taxon>Bacillati</taxon>
        <taxon>Bacillota</taxon>
        <taxon>Bacilli</taxon>
        <taxon>Bacillales</taxon>
        <taxon>Bacillaceae</taxon>
        <taxon>Oceanobacillus</taxon>
    </lineage>
</organism>
<evidence type="ECO:0000313" key="3">
    <source>
        <dbReference type="Proteomes" id="UP001597221"/>
    </source>
</evidence>
<dbReference type="EMBL" id="JBHUDE010000047">
    <property type="protein sequence ID" value="MFD1608147.1"/>
    <property type="molecule type" value="Genomic_DNA"/>
</dbReference>
<protein>
    <submittedName>
        <fullName evidence="2">DUF1294 domain-containing protein</fullName>
    </submittedName>
</protein>
<evidence type="ECO:0000256" key="1">
    <source>
        <dbReference type="SAM" id="Phobius"/>
    </source>
</evidence>
<proteinExistence type="predicted"/>
<feature type="transmembrane region" description="Helical" evidence="1">
    <location>
        <begin position="34"/>
        <end position="55"/>
    </location>
</feature>
<reference evidence="3" key="1">
    <citation type="journal article" date="2019" name="Int. J. Syst. Evol. Microbiol.">
        <title>The Global Catalogue of Microorganisms (GCM) 10K type strain sequencing project: providing services to taxonomists for standard genome sequencing and annotation.</title>
        <authorList>
            <consortium name="The Broad Institute Genomics Platform"/>
            <consortium name="The Broad Institute Genome Sequencing Center for Infectious Disease"/>
            <person name="Wu L."/>
            <person name="Ma J."/>
        </authorList>
    </citation>
    <scope>NUCLEOTIDE SEQUENCE [LARGE SCALE GENOMIC DNA]</scope>
    <source>
        <strain evidence="3">CGMCC 1.12376</strain>
    </source>
</reference>
<dbReference type="Pfam" id="PF06961">
    <property type="entry name" value="DUF1294"/>
    <property type="match status" value="1"/>
</dbReference>
<sequence>MNDSILLFVIAVNVFTLFLMRIDKQKAIKGQYRIPERTFFLLSFLGGAIGTFLGMKLFRHKTKHKRFTIGIPVLIIWNAFAFIYIISNVA</sequence>
<dbReference type="Proteomes" id="UP001597221">
    <property type="component" value="Unassembled WGS sequence"/>
</dbReference>
<keyword evidence="1" id="KW-0472">Membrane</keyword>
<name>A0ABW4HSY1_9BACI</name>
<keyword evidence="1" id="KW-1133">Transmembrane helix</keyword>
<dbReference type="InterPro" id="IPR012156">
    <property type="entry name" value="Cold_shock_CspA"/>
</dbReference>